<feature type="transmembrane region" description="Helical" evidence="1">
    <location>
        <begin position="22"/>
        <end position="44"/>
    </location>
</feature>
<sequence length="62" mass="7195">MNGFIEQICSSSSIYLFILNELSIVCLIYMVLNFLIFNFFLLFVGMEFAWMERKGTKGGKLL</sequence>
<keyword evidence="1" id="KW-0472">Membrane</keyword>
<proteinExistence type="predicted"/>
<name>A0AAP0LTI9_9ROSI</name>
<keyword evidence="3" id="KW-1185">Reference proteome</keyword>
<dbReference type="AlphaFoldDB" id="A0AAP0LTI9"/>
<dbReference type="EMBL" id="JBCGBO010000024">
    <property type="protein sequence ID" value="KAK9182818.1"/>
    <property type="molecule type" value="Genomic_DNA"/>
</dbReference>
<organism evidence="2 3">
    <name type="scientific">Citrus x changshan-huyou</name>
    <dbReference type="NCBI Taxonomy" id="2935761"/>
    <lineage>
        <taxon>Eukaryota</taxon>
        <taxon>Viridiplantae</taxon>
        <taxon>Streptophyta</taxon>
        <taxon>Embryophyta</taxon>
        <taxon>Tracheophyta</taxon>
        <taxon>Spermatophyta</taxon>
        <taxon>Magnoliopsida</taxon>
        <taxon>eudicotyledons</taxon>
        <taxon>Gunneridae</taxon>
        <taxon>Pentapetalae</taxon>
        <taxon>rosids</taxon>
        <taxon>malvids</taxon>
        <taxon>Sapindales</taxon>
        <taxon>Rutaceae</taxon>
        <taxon>Aurantioideae</taxon>
        <taxon>Citrus</taxon>
    </lineage>
</organism>
<accession>A0AAP0LTI9</accession>
<keyword evidence="1" id="KW-0812">Transmembrane</keyword>
<keyword evidence="1" id="KW-1133">Transmembrane helix</keyword>
<protein>
    <submittedName>
        <fullName evidence="2">Uncharacterized protein</fullName>
    </submittedName>
</protein>
<evidence type="ECO:0000313" key="3">
    <source>
        <dbReference type="Proteomes" id="UP001428341"/>
    </source>
</evidence>
<evidence type="ECO:0000313" key="2">
    <source>
        <dbReference type="EMBL" id="KAK9182818.1"/>
    </source>
</evidence>
<dbReference type="Proteomes" id="UP001428341">
    <property type="component" value="Unassembled WGS sequence"/>
</dbReference>
<gene>
    <name evidence="2" type="ORF">WN944_025965</name>
</gene>
<reference evidence="2 3" key="1">
    <citation type="submission" date="2024-05" db="EMBL/GenBank/DDBJ databases">
        <title>Haplotype-resolved chromosome-level genome assembly of Huyou (Citrus changshanensis).</title>
        <authorList>
            <person name="Miao C."/>
            <person name="Chen W."/>
            <person name="Wu Y."/>
            <person name="Wang L."/>
            <person name="Zhao S."/>
            <person name="Grierson D."/>
            <person name="Xu C."/>
            <person name="Chen K."/>
        </authorList>
    </citation>
    <scope>NUCLEOTIDE SEQUENCE [LARGE SCALE GENOMIC DNA]</scope>
    <source>
        <strain evidence="2">01-14</strain>
        <tissue evidence="2">Leaf</tissue>
    </source>
</reference>
<evidence type="ECO:0000256" key="1">
    <source>
        <dbReference type="SAM" id="Phobius"/>
    </source>
</evidence>
<comment type="caution">
    <text evidence="2">The sequence shown here is derived from an EMBL/GenBank/DDBJ whole genome shotgun (WGS) entry which is preliminary data.</text>
</comment>